<comment type="subcellular location">
    <subcellularLocation>
        <location evidence="2">Cytoplasm</location>
    </subcellularLocation>
    <subcellularLocation>
        <location evidence="1">Nucleus</location>
    </subcellularLocation>
</comment>
<evidence type="ECO:0000256" key="2">
    <source>
        <dbReference type="ARBA" id="ARBA00004496"/>
    </source>
</evidence>
<dbReference type="Proteomes" id="UP001497623">
    <property type="component" value="Unassembled WGS sequence"/>
</dbReference>
<evidence type="ECO:0000256" key="7">
    <source>
        <dbReference type="ARBA" id="ARBA00023125"/>
    </source>
</evidence>
<dbReference type="GO" id="GO:0003677">
    <property type="term" value="F:DNA binding"/>
    <property type="evidence" value="ECO:0007669"/>
    <property type="project" value="UniProtKB-KW"/>
</dbReference>
<dbReference type="PANTHER" id="PTHR32121">
    <property type="entry name" value="PCNA-INTERACTING PARTNER"/>
    <property type="match status" value="1"/>
</dbReference>
<gene>
    <name evidence="13" type="ORF">MNOR_LOCUS29960</name>
</gene>
<dbReference type="PANTHER" id="PTHR32121:SF0">
    <property type="entry name" value="PCNA-INTERACTING PARTNER"/>
    <property type="match status" value="1"/>
</dbReference>
<name>A0AAV2RVK8_MEGNR</name>
<accession>A0AAV2RVK8</accession>
<evidence type="ECO:0000256" key="6">
    <source>
        <dbReference type="ARBA" id="ARBA00022763"/>
    </source>
</evidence>
<evidence type="ECO:0000256" key="3">
    <source>
        <dbReference type="ARBA" id="ARBA00009135"/>
    </source>
</evidence>
<organism evidence="13 14">
    <name type="scientific">Meganyctiphanes norvegica</name>
    <name type="common">Northern krill</name>
    <name type="synonym">Thysanopoda norvegica</name>
    <dbReference type="NCBI Taxonomy" id="48144"/>
    <lineage>
        <taxon>Eukaryota</taxon>
        <taxon>Metazoa</taxon>
        <taxon>Ecdysozoa</taxon>
        <taxon>Arthropoda</taxon>
        <taxon>Crustacea</taxon>
        <taxon>Multicrustacea</taxon>
        <taxon>Malacostraca</taxon>
        <taxon>Eumalacostraca</taxon>
        <taxon>Eucarida</taxon>
        <taxon>Euphausiacea</taxon>
        <taxon>Euphausiidae</taxon>
        <taxon>Meganyctiphanes</taxon>
    </lineage>
</organism>
<evidence type="ECO:0000256" key="10">
    <source>
        <dbReference type="ARBA" id="ARBA00031632"/>
    </source>
</evidence>
<keyword evidence="7" id="KW-0238">DNA-binding</keyword>
<evidence type="ECO:0000256" key="8">
    <source>
        <dbReference type="ARBA" id="ARBA00023204"/>
    </source>
</evidence>
<feature type="region of interest" description="Disordered" evidence="12">
    <location>
        <begin position="265"/>
        <end position="296"/>
    </location>
</feature>
<evidence type="ECO:0000256" key="4">
    <source>
        <dbReference type="ARBA" id="ARBA00014320"/>
    </source>
</evidence>
<protein>
    <recommendedName>
        <fullName evidence="4">PCNA-interacting partner</fullName>
    </recommendedName>
    <alternativeName>
        <fullName evidence="10">PARP-1 binding protein</fullName>
    </alternativeName>
    <alternativeName>
        <fullName evidence="11">PARP1-binding protein</fullName>
    </alternativeName>
</protein>
<keyword evidence="14" id="KW-1185">Reference proteome</keyword>
<keyword evidence="8" id="KW-0234">DNA repair</keyword>
<dbReference type="GO" id="GO:0000785">
    <property type="term" value="C:chromatin"/>
    <property type="evidence" value="ECO:0007669"/>
    <property type="project" value="TreeGrafter"/>
</dbReference>
<dbReference type="EMBL" id="CAXKWB010035687">
    <property type="protein sequence ID" value="CAL4146987.1"/>
    <property type="molecule type" value="Genomic_DNA"/>
</dbReference>
<sequence>MESEKVINSCSDSLAQAFFCPPVDTDSQRNSIIDRIKTFLKIDDKEKSTINIGQSNWESVGIVYSLTYHIVSVLRKLSLLPSERSILLPLQDQYQTIQLCLSRINKQKHGEFMAAASDVLDVWNHIYAATMSSSDCQQNSSPEANDLLEDLPIEKEDGLSSDPMKQQLNEAVNHYQEFLSTSGCLDHFQLYTIFKKEFSDNTSFQKEIVSKIFVIENINQMHKMEREMLKLILQNSNIYTVSVAVQESSENQDLEISGIGDDLIPLSQSFKDDESDSTKEDSVKKEDDAQDNGLETSCSEKIDVEIELVSDSISNYLECVNFEPSSQSASTQSISEEYIYQLVLSHVRLLINTRDELAITVCLSMPGNEISHQGFSDIKKMSKGKNMPMYQSILSYIRRLRLGGSGYQPDSNCPVLELQQPLGFFVDALDKLQDIVGDEPNPRKGAKRVLGAIKTNLVQVRGCVLKKPTVEKVWMTLKGALEIFMEKSLDVAKDSGAKIQQTTAALRPCLKMLVHLMDWSSGLMTGGGIVDALGDNFLTQSQARTSNTPMRIPTVLAMFRSPVGKGSEDKHNASLRERLLKKAGTPVTKKSATTVNNFKSGCAWASDSSPVVEGLDTTITPIVGPTLKAVGGKARSRSNSGNTNWRRIVEDVSIQEEKSMLEAAEEIVKSSKEKGKSKRSLLTDISNTNAEPKTKKSKETTVKSKQNAKEPAKEKVTKKTSKKCLPVPQGQKSIMNFFKSKDA</sequence>
<dbReference type="GO" id="GO:0006281">
    <property type="term" value="P:DNA repair"/>
    <property type="evidence" value="ECO:0007669"/>
    <property type="project" value="UniProtKB-KW"/>
</dbReference>
<evidence type="ECO:0000256" key="11">
    <source>
        <dbReference type="ARBA" id="ARBA00032731"/>
    </source>
</evidence>
<feature type="compositionally biased region" description="Basic and acidic residues" evidence="12">
    <location>
        <begin position="270"/>
        <end position="287"/>
    </location>
</feature>
<evidence type="ECO:0000313" key="13">
    <source>
        <dbReference type="EMBL" id="CAL4146987.1"/>
    </source>
</evidence>
<comment type="caution">
    <text evidence="13">The sequence shown here is derived from an EMBL/GenBank/DDBJ whole genome shotgun (WGS) entry which is preliminary data.</text>
</comment>
<keyword evidence="6" id="KW-0227">DNA damage</keyword>
<dbReference type="InterPro" id="IPR038932">
    <property type="entry name" value="PARPBP"/>
</dbReference>
<proteinExistence type="inferred from homology"/>
<feature type="region of interest" description="Disordered" evidence="12">
    <location>
        <begin position="669"/>
        <end position="743"/>
    </location>
</feature>
<dbReference type="GO" id="GO:0005737">
    <property type="term" value="C:cytoplasm"/>
    <property type="evidence" value="ECO:0007669"/>
    <property type="project" value="UniProtKB-SubCell"/>
</dbReference>
<dbReference type="GO" id="GO:2000042">
    <property type="term" value="P:negative regulation of double-strand break repair via homologous recombination"/>
    <property type="evidence" value="ECO:0007669"/>
    <property type="project" value="InterPro"/>
</dbReference>
<evidence type="ECO:0000256" key="5">
    <source>
        <dbReference type="ARBA" id="ARBA00022490"/>
    </source>
</evidence>
<evidence type="ECO:0000256" key="12">
    <source>
        <dbReference type="SAM" id="MobiDB-lite"/>
    </source>
</evidence>
<comment type="similarity">
    <text evidence="3">Belongs to the PARI family.</text>
</comment>
<keyword evidence="9" id="KW-0539">Nucleus</keyword>
<feature type="compositionally biased region" description="Basic and acidic residues" evidence="12">
    <location>
        <begin position="692"/>
        <end position="717"/>
    </location>
</feature>
<reference evidence="13 14" key="1">
    <citation type="submission" date="2024-05" db="EMBL/GenBank/DDBJ databases">
        <authorList>
            <person name="Wallberg A."/>
        </authorList>
    </citation>
    <scope>NUCLEOTIDE SEQUENCE [LARGE SCALE GENOMIC DNA]</scope>
</reference>
<dbReference type="AlphaFoldDB" id="A0AAV2RVK8"/>
<evidence type="ECO:0000313" key="14">
    <source>
        <dbReference type="Proteomes" id="UP001497623"/>
    </source>
</evidence>
<dbReference type="GO" id="GO:0005634">
    <property type="term" value="C:nucleus"/>
    <property type="evidence" value="ECO:0007669"/>
    <property type="project" value="UniProtKB-SubCell"/>
</dbReference>
<evidence type="ECO:0000256" key="9">
    <source>
        <dbReference type="ARBA" id="ARBA00023242"/>
    </source>
</evidence>
<evidence type="ECO:0000256" key="1">
    <source>
        <dbReference type="ARBA" id="ARBA00004123"/>
    </source>
</evidence>
<keyword evidence="5" id="KW-0963">Cytoplasm</keyword>